<reference evidence="7" key="1">
    <citation type="submission" date="2016-10" db="EMBL/GenBank/DDBJ databases">
        <authorList>
            <person name="Varghese N."/>
            <person name="Submissions S."/>
        </authorList>
    </citation>
    <scope>NUCLEOTIDE SEQUENCE [LARGE SCALE GENOMIC DNA]</scope>
    <source>
        <strain evidence="7">DSM 22703</strain>
    </source>
</reference>
<evidence type="ECO:0000313" key="7">
    <source>
        <dbReference type="Proteomes" id="UP000198756"/>
    </source>
</evidence>
<dbReference type="InterPro" id="IPR007698">
    <property type="entry name" value="AlaDH/PNT_NAD(H)-bd"/>
</dbReference>
<dbReference type="InterPro" id="IPR036291">
    <property type="entry name" value="NAD(P)-bd_dom_sf"/>
</dbReference>
<dbReference type="STRING" id="279824.SAMN03080617_02580"/>
<proteinExistence type="inferred from homology"/>
<name>A0A1G5YKC2_9BACT</name>
<dbReference type="SUPFAM" id="SSF51735">
    <property type="entry name" value="NAD(P)-binding Rossmann-fold domains"/>
    <property type="match status" value="1"/>
</dbReference>
<feature type="domain" description="Alanine dehydrogenase/pyridine nucleotide transhydrogenase NAD(H)-binding" evidence="4">
    <location>
        <begin position="180"/>
        <end position="328"/>
    </location>
</feature>
<evidence type="ECO:0000256" key="1">
    <source>
        <dbReference type="ARBA" id="ARBA00005689"/>
    </source>
</evidence>
<dbReference type="GO" id="GO:0005886">
    <property type="term" value="C:plasma membrane"/>
    <property type="evidence" value="ECO:0007669"/>
    <property type="project" value="TreeGrafter"/>
</dbReference>
<dbReference type="PANTHER" id="PTHR42795:SF1">
    <property type="entry name" value="ALANINE DEHYDROGENASE"/>
    <property type="match status" value="1"/>
</dbReference>
<keyword evidence="7" id="KW-1185">Reference proteome</keyword>
<dbReference type="EMBL" id="FMXE01000017">
    <property type="protein sequence ID" value="SDA82445.1"/>
    <property type="molecule type" value="Genomic_DNA"/>
</dbReference>
<dbReference type="AlphaFoldDB" id="A0A1G5YKC2"/>
<dbReference type="InterPro" id="IPR007886">
    <property type="entry name" value="AlaDH/PNT_N"/>
</dbReference>
<gene>
    <name evidence="6" type="ORF">SAMN03080617_02580</name>
</gene>
<protein>
    <recommendedName>
        <fullName evidence="2">alanine dehydrogenase</fullName>
        <ecNumber evidence="2">1.4.1.1</ecNumber>
    </recommendedName>
</protein>
<dbReference type="EC" id="1.4.1.1" evidence="2"/>
<dbReference type="SMART" id="SM01003">
    <property type="entry name" value="AlaDh_PNT_N"/>
    <property type="match status" value="1"/>
</dbReference>
<evidence type="ECO:0000256" key="2">
    <source>
        <dbReference type="ARBA" id="ARBA00012897"/>
    </source>
</evidence>
<sequence length="406" mass="43977">MPKMSTELSELTSVSLIAKESPLQVKKGAKPLHVGIPKEISSQEKRVVLTPEAVGLLSNNDIQVIVETGAGLSAKFKDQDYSDAGAKIAYSRKEVLSADVVLKVDPLSVAEIAEMSPGCCLISALQLEKHDAEFIKALNEKKITAVAFEYLEDKVGGMPVVRAMAEIAGSTVMLIASEYLSSVNEGKGMILGGVTGVPPTQVVIIGAGTVAEYAARTAIGLGANIKVFDNHIYKLRRIKQLLGQQIYTSTIDNFSLGQALSEADVVIGALRAEKGRNKIVVTEEMVANMIHGSIIIDVGIDQGGCIETARMTTHDDPVYKMHDVIHYCVPNIASRVARTASYSLSNIFTPLILQMADLGGAEEMIFNYKWFLRGVYTYRGSLTNAFLARKFGLNHKELQLLLAARY</sequence>
<dbReference type="SUPFAM" id="SSF52283">
    <property type="entry name" value="Formate/glycerate dehydrogenase catalytic domain-like"/>
    <property type="match status" value="1"/>
</dbReference>
<evidence type="ECO:0000313" key="6">
    <source>
        <dbReference type="EMBL" id="SDA82445.1"/>
    </source>
</evidence>
<dbReference type="Gene3D" id="3.40.50.720">
    <property type="entry name" value="NAD(P)-binding Rossmann-like Domain"/>
    <property type="match status" value="2"/>
</dbReference>
<dbReference type="SMART" id="SM01002">
    <property type="entry name" value="AlaDh_PNT_C"/>
    <property type="match status" value="1"/>
</dbReference>
<accession>A0A1G5YKC2</accession>
<comment type="similarity">
    <text evidence="1">Belongs to the AlaDH/PNT family.</text>
</comment>
<dbReference type="Pfam" id="PF05222">
    <property type="entry name" value="AlaDh_PNT_N"/>
    <property type="match status" value="1"/>
</dbReference>
<keyword evidence="3" id="KW-0560">Oxidoreductase</keyword>
<dbReference type="CDD" id="cd05305">
    <property type="entry name" value="L-AlaDH"/>
    <property type="match status" value="1"/>
</dbReference>
<organism evidence="6 7">
    <name type="scientific">Algoriphagus alkaliphilus</name>
    <dbReference type="NCBI Taxonomy" id="279824"/>
    <lineage>
        <taxon>Bacteria</taxon>
        <taxon>Pseudomonadati</taxon>
        <taxon>Bacteroidota</taxon>
        <taxon>Cytophagia</taxon>
        <taxon>Cytophagales</taxon>
        <taxon>Cyclobacteriaceae</taxon>
        <taxon>Algoriphagus</taxon>
    </lineage>
</organism>
<feature type="domain" description="Alanine dehydrogenase/pyridine nucleotide transhydrogenase N-terminal" evidence="5">
    <location>
        <begin position="35"/>
        <end position="168"/>
    </location>
</feature>
<evidence type="ECO:0000259" key="4">
    <source>
        <dbReference type="SMART" id="SM01002"/>
    </source>
</evidence>
<dbReference type="GO" id="GO:0000286">
    <property type="term" value="F:alanine dehydrogenase activity"/>
    <property type="evidence" value="ECO:0007669"/>
    <property type="project" value="UniProtKB-EC"/>
</dbReference>
<dbReference type="InterPro" id="IPR008141">
    <property type="entry name" value="Ala_DH"/>
</dbReference>
<evidence type="ECO:0000256" key="3">
    <source>
        <dbReference type="ARBA" id="ARBA00023002"/>
    </source>
</evidence>
<dbReference type="Pfam" id="PF01262">
    <property type="entry name" value="AlaDh_PNT_C"/>
    <property type="match status" value="1"/>
</dbReference>
<evidence type="ECO:0000259" key="5">
    <source>
        <dbReference type="SMART" id="SM01003"/>
    </source>
</evidence>
<dbReference type="Proteomes" id="UP000198756">
    <property type="component" value="Unassembled WGS sequence"/>
</dbReference>
<dbReference type="PANTHER" id="PTHR42795">
    <property type="entry name" value="ALANINE DEHYDROGENASE"/>
    <property type="match status" value="1"/>
</dbReference>
<dbReference type="GO" id="GO:0042853">
    <property type="term" value="P:L-alanine catabolic process"/>
    <property type="evidence" value="ECO:0007669"/>
    <property type="project" value="InterPro"/>
</dbReference>